<organism evidence="2 3">
    <name type="scientific">Araneus ventricosus</name>
    <name type="common">Orbweaver spider</name>
    <name type="synonym">Epeira ventricosa</name>
    <dbReference type="NCBI Taxonomy" id="182803"/>
    <lineage>
        <taxon>Eukaryota</taxon>
        <taxon>Metazoa</taxon>
        <taxon>Ecdysozoa</taxon>
        <taxon>Arthropoda</taxon>
        <taxon>Chelicerata</taxon>
        <taxon>Arachnida</taxon>
        <taxon>Araneae</taxon>
        <taxon>Araneomorphae</taxon>
        <taxon>Entelegynae</taxon>
        <taxon>Araneoidea</taxon>
        <taxon>Araneidae</taxon>
        <taxon>Araneus</taxon>
    </lineage>
</organism>
<protein>
    <submittedName>
        <fullName evidence="2">Uncharacterized protein</fullName>
    </submittedName>
</protein>
<evidence type="ECO:0000256" key="1">
    <source>
        <dbReference type="SAM" id="MobiDB-lite"/>
    </source>
</evidence>
<feature type="region of interest" description="Disordered" evidence="1">
    <location>
        <begin position="51"/>
        <end position="73"/>
    </location>
</feature>
<accession>A0A4Y2VZE4</accession>
<gene>
    <name evidence="2" type="ORF">AVEN_198789_1</name>
</gene>
<keyword evidence="3" id="KW-1185">Reference proteome</keyword>
<sequence length="190" mass="21783">MTRTVCFTAPIQLNQPCIKSSKKRMDETVDIEYSIETLLCNFLDSDHRLTPKSFNRNDETPKTCNNRNKHPRLKDAGLNHELTFPLSTTNESPNVGANTCLSQANHTTTKASLPFTDELSSDGLPLLKDSVIHERLYKHFKCARRHCPPYDVNHVSHLTLKFRKFPKYVVTRLEETTLRLKQVVPVSYSP</sequence>
<dbReference type="Proteomes" id="UP000499080">
    <property type="component" value="Unassembled WGS sequence"/>
</dbReference>
<comment type="caution">
    <text evidence="2">The sequence shown here is derived from an EMBL/GenBank/DDBJ whole genome shotgun (WGS) entry which is preliminary data.</text>
</comment>
<evidence type="ECO:0000313" key="3">
    <source>
        <dbReference type="Proteomes" id="UP000499080"/>
    </source>
</evidence>
<dbReference type="AlphaFoldDB" id="A0A4Y2VZE4"/>
<dbReference type="EMBL" id="BGPR01053233">
    <property type="protein sequence ID" value="GBO30031.1"/>
    <property type="molecule type" value="Genomic_DNA"/>
</dbReference>
<name>A0A4Y2VZE4_ARAVE</name>
<feature type="compositionally biased region" description="Basic and acidic residues" evidence="1">
    <location>
        <begin position="51"/>
        <end position="61"/>
    </location>
</feature>
<proteinExistence type="predicted"/>
<reference evidence="2 3" key="1">
    <citation type="journal article" date="2019" name="Sci. Rep.">
        <title>Orb-weaving spider Araneus ventricosus genome elucidates the spidroin gene catalogue.</title>
        <authorList>
            <person name="Kono N."/>
            <person name="Nakamura H."/>
            <person name="Ohtoshi R."/>
            <person name="Moran D.A.P."/>
            <person name="Shinohara A."/>
            <person name="Yoshida Y."/>
            <person name="Fujiwara M."/>
            <person name="Mori M."/>
            <person name="Tomita M."/>
            <person name="Arakawa K."/>
        </authorList>
    </citation>
    <scope>NUCLEOTIDE SEQUENCE [LARGE SCALE GENOMIC DNA]</scope>
</reference>
<evidence type="ECO:0000313" key="2">
    <source>
        <dbReference type="EMBL" id="GBO30031.1"/>
    </source>
</evidence>